<evidence type="ECO:0000259" key="6">
    <source>
        <dbReference type="PROSITE" id="PS50995"/>
    </source>
</evidence>
<dbReference type="InterPro" id="IPR039422">
    <property type="entry name" value="MarR/SlyA-like"/>
</dbReference>
<evidence type="ECO:0000313" key="7">
    <source>
        <dbReference type="EMBL" id="RAR77681.1"/>
    </source>
</evidence>
<evidence type="ECO:0000256" key="1">
    <source>
        <dbReference type="ARBA" id="ARBA00004496"/>
    </source>
</evidence>
<organism evidence="7 8">
    <name type="scientific">Paracidovorax anthurii</name>
    <dbReference type="NCBI Taxonomy" id="78229"/>
    <lineage>
        <taxon>Bacteria</taxon>
        <taxon>Pseudomonadati</taxon>
        <taxon>Pseudomonadota</taxon>
        <taxon>Betaproteobacteria</taxon>
        <taxon>Burkholderiales</taxon>
        <taxon>Comamonadaceae</taxon>
        <taxon>Paracidovorax</taxon>
    </lineage>
</organism>
<sequence length="145" mass="16094">MSKVKDALLLDQQLCFSIYSTSLAVMQAYKPLLKSLGLTYPQYLVMLALWERDGIPLKALAEQLHLDPGSLTPIVKRLEADGLLLRERDPADERSLALALTPRGRDLRAEAARVHAAFAQACDLSDDALARLRQELQALRGRLEG</sequence>
<reference evidence="7 8" key="1">
    <citation type="submission" date="2018-06" db="EMBL/GenBank/DDBJ databases">
        <title>Genomic Encyclopedia of Archaeal and Bacterial Type Strains, Phase II (KMG-II): from individual species to whole genera.</title>
        <authorList>
            <person name="Goeker M."/>
        </authorList>
    </citation>
    <scope>NUCLEOTIDE SEQUENCE [LARGE SCALE GENOMIC DNA]</scope>
    <source>
        <strain evidence="7 8">CFPB 3232</strain>
    </source>
</reference>
<accession>A0A328YUI7</accession>
<evidence type="ECO:0000313" key="8">
    <source>
        <dbReference type="Proteomes" id="UP000248856"/>
    </source>
</evidence>
<dbReference type="SMART" id="SM00347">
    <property type="entry name" value="HTH_MARR"/>
    <property type="match status" value="1"/>
</dbReference>
<keyword evidence="5" id="KW-0804">Transcription</keyword>
<keyword evidence="8" id="KW-1185">Reference proteome</keyword>
<dbReference type="Proteomes" id="UP000248856">
    <property type="component" value="Unassembled WGS sequence"/>
</dbReference>
<dbReference type="FunFam" id="1.10.10.10:FF:000163">
    <property type="entry name" value="MarR family transcriptional regulator"/>
    <property type="match status" value="1"/>
</dbReference>
<evidence type="ECO:0000256" key="2">
    <source>
        <dbReference type="ARBA" id="ARBA00022490"/>
    </source>
</evidence>
<dbReference type="GO" id="GO:0003677">
    <property type="term" value="F:DNA binding"/>
    <property type="evidence" value="ECO:0007669"/>
    <property type="project" value="UniProtKB-KW"/>
</dbReference>
<comment type="subcellular location">
    <subcellularLocation>
        <location evidence="1">Cytoplasm</location>
    </subcellularLocation>
</comment>
<gene>
    <name evidence="7" type="ORF">AX018_103519</name>
</gene>
<keyword evidence="2" id="KW-0963">Cytoplasm</keyword>
<protein>
    <submittedName>
        <fullName evidence="7">DNA-binding MarR family transcriptional regulator</fullName>
    </submittedName>
</protein>
<name>A0A328YUI7_9BURK</name>
<dbReference type="RefSeq" id="WP_111879192.1">
    <property type="nucleotide sequence ID" value="NZ_CBCSGC010000081.1"/>
</dbReference>
<dbReference type="GO" id="GO:0005737">
    <property type="term" value="C:cytoplasm"/>
    <property type="evidence" value="ECO:0007669"/>
    <property type="project" value="UniProtKB-SubCell"/>
</dbReference>
<dbReference type="PROSITE" id="PS50995">
    <property type="entry name" value="HTH_MARR_2"/>
    <property type="match status" value="1"/>
</dbReference>
<dbReference type="EMBL" id="QLTA01000035">
    <property type="protein sequence ID" value="RAR77681.1"/>
    <property type="molecule type" value="Genomic_DNA"/>
</dbReference>
<dbReference type="GO" id="GO:0006950">
    <property type="term" value="P:response to stress"/>
    <property type="evidence" value="ECO:0007669"/>
    <property type="project" value="TreeGrafter"/>
</dbReference>
<feature type="domain" description="HTH marR-type" evidence="6">
    <location>
        <begin position="11"/>
        <end position="141"/>
    </location>
</feature>
<keyword evidence="4 7" id="KW-0238">DNA-binding</keyword>
<dbReference type="SUPFAM" id="SSF46785">
    <property type="entry name" value="Winged helix' DNA-binding domain"/>
    <property type="match status" value="1"/>
</dbReference>
<dbReference type="InterPro" id="IPR036390">
    <property type="entry name" value="WH_DNA-bd_sf"/>
</dbReference>
<dbReference type="PANTHER" id="PTHR33164:SF5">
    <property type="entry name" value="ORGANIC HYDROPEROXIDE RESISTANCE TRANSCRIPTIONAL REGULATOR"/>
    <property type="match status" value="1"/>
</dbReference>
<dbReference type="Gene3D" id="1.10.10.10">
    <property type="entry name" value="Winged helix-like DNA-binding domain superfamily/Winged helix DNA-binding domain"/>
    <property type="match status" value="1"/>
</dbReference>
<evidence type="ECO:0000256" key="4">
    <source>
        <dbReference type="ARBA" id="ARBA00023125"/>
    </source>
</evidence>
<dbReference type="GO" id="GO:0003700">
    <property type="term" value="F:DNA-binding transcription factor activity"/>
    <property type="evidence" value="ECO:0007669"/>
    <property type="project" value="InterPro"/>
</dbReference>
<evidence type="ECO:0000256" key="3">
    <source>
        <dbReference type="ARBA" id="ARBA00023015"/>
    </source>
</evidence>
<dbReference type="OrthoDB" id="9806864at2"/>
<dbReference type="Pfam" id="PF01047">
    <property type="entry name" value="MarR"/>
    <property type="match status" value="1"/>
</dbReference>
<proteinExistence type="predicted"/>
<comment type="caution">
    <text evidence="7">The sequence shown here is derived from an EMBL/GenBank/DDBJ whole genome shotgun (WGS) entry which is preliminary data.</text>
</comment>
<evidence type="ECO:0000256" key="5">
    <source>
        <dbReference type="ARBA" id="ARBA00023163"/>
    </source>
</evidence>
<dbReference type="AlphaFoldDB" id="A0A328YUI7"/>
<keyword evidence="3" id="KW-0805">Transcription regulation</keyword>
<dbReference type="PANTHER" id="PTHR33164">
    <property type="entry name" value="TRANSCRIPTIONAL REGULATOR, MARR FAMILY"/>
    <property type="match status" value="1"/>
</dbReference>
<dbReference type="InterPro" id="IPR000835">
    <property type="entry name" value="HTH_MarR-typ"/>
</dbReference>
<dbReference type="InterPro" id="IPR036388">
    <property type="entry name" value="WH-like_DNA-bd_sf"/>
</dbReference>